<protein>
    <recommendedName>
        <fullName evidence="8">Type IV secretory system conjugative DNA transfer family protein</fullName>
    </recommendedName>
</protein>
<dbReference type="AlphaFoldDB" id="A0A2S6AHQ9"/>
<dbReference type="OrthoDB" id="3258326at2"/>
<comment type="subcellular location">
    <subcellularLocation>
        <location evidence="1">Cell membrane</location>
        <topology evidence="1">Multi-pass membrane protein</topology>
    </subcellularLocation>
</comment>
<sequence>MTIEHPSSLGPDTLVWQQVHWPHPLKEAAALSLLTTWAAQKHAPLLILEARADVTGVEYLIGSRLRHAEAIRRTVEQLVRGSIVTQFEHTDRATVSTARRLRASTTNRPLEPVDAVASHRSILSALTAVGRNERLVIQAVLGPRHEPALPPPIRARDDQTVTSKLLQGILPDRRADVRQALTRKLGQHGFEVVLRLGVHAVTAERRRTLLLGLAAAISTVEAAGVRLRLADDKAAHVNTPQPRWSLFMPSQHLSVPEVSSLVAWPISDHDSDQFPGQPPIHPKPVRPTAAVQTGTRTVALANAPGAAGTIGYDVVDALRHTWITGPSGVGKSALLLNLIVQDLEANRSVVVIEPKDLIVDLLERIPEHRKHDVVLLDPMDSAPVGLNPLGGRYRGNRTPYVVADSLFGMFKSIYSDNLGYRSEDILRNALLALAFHDSTSLIMLPILLTNPGFRRSITQRVIKDDPYNAAWFWEKFDSLSPETATSIIAPLSNKLRPLLTKQLRGVLAQRSPKFDVRQVLTENKVLLVPLQKGVIGPESAQLLSAGVLYQLWNAILERAGTPEASRTPVMVYVDEAQEFLRFSQDLPDALAMARSLRAGFHVAHQHEAQLPKTMLEAFRNNARNRISFQLQPGDAKNAAAGQSVLSPEDFSELPAYHIYARLVRDNSVQPWISGVTLPPPPVVSNPEEIRRLSRAQYGQPLDEIEADFAGLLDDISDAPAATHRRRRQT</sequence>
<evidence type="ECO:0000256" key="4">
    <source>
        <dbReference type="ARBA" id="ARBA00022989"/>
    </source>
</evidence>
<evidence type="ECO:0000256" key="3">
    <source>
        <dbReference type="ARBA" id="ARBA00022692"/>
    </source>
</evidence>
<dbReference type="PANTHER" id="PTHR37937">
    <property type="entry name" value="CONJUGATIVE TRANSFER: DNA TRANSPORT"/>
    <property type="match status" value="1"/>
</dbReference>
<name>A0A2S6AHQ9_9NOCA</name>
<comment type="caution">
    <text evidence="6">The sequence shown here is derived from an EMBL/GenBank/DDBJ whole genome shotgun (WGS) entry which is preliminary data.</text>
</comment>
<evidence type="ECO:0008006" key="8">
    <source>
        <dbReference type="Google" id="ProtNLM"/>
    </source>
</evidence>
<gene>
    <name evidence="6" type="ORF">C5E45_29350</name>
</gene>
<evidence type="ECO:0000256" key="2">
    <source>
        <dbReference type="ARBA" id="ARBA00022475"/>
    </source>
</evidence>
<evidence type="ECO:0000313" key="7">
    <source>
        <dbReference type="Proteomes" id="UP000239874"/>
    </source>
</evidence>
<dbReference type="PANTHER" id="PTHR37937:SF1">
    <property type="entry name" value="CONJUGATIVE TRANSFER: DNA TRANSPORT"/>
    <property type="match status" value="1"/>
</dbReference>
<dbReference type="RefSeq" id="WP_104378272.1">
    <property type="nucleotide sequence ID" value="NZ_PSZC01000028.1"/>
</dbReference>
<keyword evidence="5" id="KW-0472">Membrane</keyword>
<dbReference type="GO" id="GO:0005886">
    <property type="term" value="C:plasma membrane"/>
    <property type="evidence" value="ECO:0007669"/>
    <property type="project" value="UniProtKB-SubCell"/>
</dbReference>
<evidence type="ECO:0000256" key="1">
    <source>
        <dbReference type="ARBA" id="ARBA00004651"/>
    </source>
</evidence>
<dbReference type="Gene3D" id="3.40.50.300">
    <property type="entry name" value="P-loop containing nucleotide triphosphate hydrolases"/>
    <property type="match status" value="2"/>
</dbReference>
<dbReference type="CDD" id="cd01120">
    <property type="entry name" value="RecA-like_superfamily"/>
    <property type="match status" value="1"/>
</dbReference>
<dbReference type="InterPro" id="IPR027417">
    <property type="entry name" value="P-loop_NTPase"/>
</dbReference>
<organism evidence="6 7">
    <name type="scientific">Nocardia nova</name>
    <dbReference type="NCBI Taxonomy" id="37330"/>
    <lineage>
        <taxon>Bacteria</taxon>
        <taxon>Bacillati</taxon>
        <taxon>Actinomycetota</taxon>
        <taxon>Actinomycetes</taxon>
        <taxon>Mycobacteriales</taxon>
        <taxon>Nocardiaceae</taxon>
        <taxon>Nocardia</taxon>
    </lineage>
</organism>
<evidence type="ECO:0000313" key="6">
    <source>
        <dbReference type="EMBL" id="PPJ34754.1"/>
    </source>
</evidence>
<accession>A0A2S6AHQ9</accession>
<dbReference type="Proteomes" id="UP000239874">
    <property type="component" value="Unassembled WGS sequence"/>
</dbReference>
<keyword evidence="2" id="KW-1003">Cell membrane</keyword>
<dbReference type="EMBL" id="PSZC01000028">
    <property type="protein sequence ID" value="PPJ34754.1"/>
    <property type="molecule type" value="Genomic_DNA"/>
</dbReference>
<dbReference type="InterPro" id="IPR051539">
    <property type="entry name" value="T4SS-coupling_protein"/>
</dbReference>
<keyword evidence="4" id="KW-1133">Transmembrane helix</keyword>
<keyword evidence="3" id="KW-0812">Transmembrane</keyword>
<evidence type="ECO:0000256" key="5">
    <source>
        <dbReference type="ARBA" id="ARBA00023136"/>
    </source>
</evidence>
<proteinExistence type="predicted"/>
<dbReference type="SUPFAM" id="SSF52540">
    <property type="entry name" value="P-loop containing nucleoside triphosphate hydrolases"/>
    <property type="match status" value="1"/>
</dbReference>
<reference evidence="6 7" key="1">
    <citation type="submission" date="2018-02" db="EMBL/GenBank/DDBJ databases">
        <title>8 Nocardia nova and 1 Nocardia cyriacigeorgica strain used for evolution to TMP-SMX.</title>
        <authorList>
            <person name="Mehta H."/>
            <person name="Weng J."/>
            <person name="Shamoo Y."/>
        </authorList>
    </citation>
    <scope>NUCLEOTIDE SEQUENCE [LARGE SCALE GENOMIC DNA]</scope>
    <source>
        <strain evidence="6 7">MDA3139</strain>
    </source>
</reference>